<dbReference type="OrthoDB" id="2253078at2759"/>
<gene>
    <name evidence="2" type="ORF">MAM1_1243c11531</name>
</gene>
<feature type="compositionally biased region" description="Basic and acidic residues" evidence="1">
    <location>
        <begin position="177"/>
        <end position="187"/>
    </location>
</feature>
<evidence type="ECO:0000256" key="1">
    <source>
        <dbReference type="SAM" id="MobiDB-lite"/>
    </source>
</evidence>
<feature type="non-terminal residue" evidence="2">
    <location>
        <position position="1"/>
    </location>
</feature>
<evidence type="ECO:0000313" key="3">
    <source>
        <dbReference type="Proteomes" id="UP000053815"/>
    </source>
</evidence>
<evidence type="ECO:0000313" key="2">
    <source>
        <dbReference type="EMBL" id="GAN11906.1"/>
    </source>
</evidence>
<feature type="non-terminal residue" evidence="2">
    <location>
        <position position="278"/>
    </location>
</feature>
<sequence>GLSNPEKNTINAITPIRTIEVNKVKTPTPPTNTTPTHQPKPVSTTAKSRLTTPLIPSVSTKRRLSTLARQTLTPLPSSVSLRPKITSTTRITRSITKAMAENILPTATVAVPNEASTTKPPTLSLRDLNIHSVPNLPDYLKDIYARLDSQASQISEMQALIQENITLRSSLDQTKQQLEDAQQRIRQLESQQTPQKSTAPESTAASPPPTTAAQPSFADLVKKPADPSAFKHPKSKAPPRKKRQPLNLDVNDAGLAAARQFSAVSSNHGYRFVYIPNR</sequence>
<accession>A0A0C9MMA0</accession>
<dbReference type="Proteomes" id="UP000053815">
    <property type="component" value="Unassembled WGS sequence"/>
</dbReference>
<feature type="compositionally biased region" description="Basic residues" evidence="1">
    <location>
        <begin position="231"/>
        <end position="244"/>
    </location>
</feature>
<feature type="region of interest" description="Disordered" evidence="1">
    <location>
        <begin position="176"/>
        <end position="247"/>
    </location>
</feature>
<name>A0A0C9MMA0_9FUNG</name>
<keyword evidence="3" id="KW-1185">Reference proteome</keyword>
<protein>
    <submittedName>
        <fullName evidence="2">Uncharacterized protein</fullName>
    </submittedName>
</protein>
<feature type="compositionally biased region" description="Low complexity" evidence="1">
    <location>
        <begin position="197"/>
        <end position="216"/>
    </location>
</feature>
<dbReference type="STRING" id="91626.A0A0C9MMA0"/>
<reference evidence="2" key="1">
    <citation type="submission" date="2014-09" db="EMBL/GenBank/DDBJ databases">
        <title>Draft genome sequence of an oleaginous Mucoromycotina fungus Mucor ambiguus NBRC6742.</title>
        <authorList>
            <person name="Takeda I."/>
            <person name="Yamane N."/>
            <person name="Morita T."/>
            <person name="Tamano K."/>
            <person name="Machida M."/>
            <person name="Baker S."/>
            <person name="Koike H."/>
        </authorList>
    </citation>
    <scope>NUCLEOTIDE SEQUENCE</scope>
    <source>
        <strain evidence="2">NBRC 6742</strain>
    </source>
</reference>
<dbReference type="AlphaFoldDB" id="A0A0C9MMA0"/>
<proteinExistence type="predicted"/>
<feature type="region of interest" description="Disordered" evidence="1">
    <location>
        <begin position="24"/>
        <end position="50"/>
    </location>
</feature>
<organism evidence="2">
    <name type="scientific">Mucor ambiguus</name>
    <dbReference type="NCBI Taxonomy" id="91626"/>
    <lineage>
        <taxon>Eukaryota</taxon>
        <taxon>Fungi</taxon>
        <taxon>Fungi incertae sedis</taxon>
        <taxon>Mucoromycota</taxon>
        <taxon>Mucoromycotina</taxon>
        <taxon>Mucoromycetes</taxon>
        <taxon>Mucorales</taxon>
        <taxon>Mucorineae</taxon>
        <taxon>Mucoraceae</taxon>
        <taxon>Mucor</taxon>
    </lineage>
</organism>
<dbReference type="EMBL" id="DF837532">
    <property type="protein sequence ID" value="GAN11906.1"/>
    <property type="molecule type" value="Genomic_DNA"/>
</dbReference>